<keyword evidence="2" id="KW-1185">Reference proteome</keyword>
<gene>
    <name evidence="1" type="primary">Cnig_chr_III.g9875</name>
    <name evidence="1" type="ORF">B9Z55_009875</name>
</gene>
<accession>A0A2G5UTY3</accession>
<dbReference type="AlphaFoldDB" id="A0A2G5UTY3"/>
<evidence type="ECO:0000313" key="1">
    <source>
        <dbReference type="EMBL" id="PIC42974.1"/>
    </source>
</evidence>
<reference evidence="2" key="1">
    <citation type="submission" date="2017-10" db="EMBL/GenBank/DDBJ databases">
        <title>Rapid genome shrinkage in a self-fertile nematode reveals novel sperm competition proteins.</title>
        <authorList>
            <person name="Yin D."/>
            <person name="Schwarz E.M."/>
            <person name="Thomas C.G."/>
            <person name="Felde R.L."/>
            <person name="Korf I.F."/>
            <person name="Cutter A.D."/>
            <person name="Schartner C.M."/>
            <person name="Ralston E.J."/>
            <person name="Meyer B.J."/>
            <person name="Haag E.S."/>
        </authorList>
    </citation>
    <scope>NUCLEOTIDE SEQUENCE [LARGE SCALE GENOMIC DNA]</scope>
    <source>
        <strain evidence="2">JU1422</strain>
    </source>
</reference>
<name>A0A2G5UTY3_9PELO</name>
<protein>
    <submittedName>
        <fullName evidence="1">Uncharacterized protein</fullName>
    </submittedName>
</protein>
<dbReference type="Proteomes" id="UP000230233">
    <property type="component" value="Chromosome III"/>
</dbReference>
<comment type="caution">
    <text evidence="1">The sequence shown here is derived from an EMBL/GenBank/DDBJ whole genome shotgun (WGS) entry which is preliminary data.</text>
</comment>
<proteinExistence type="predicted"/>
<evidence type="ECO:0000313" key="2">
    <source>
        <dbReference type="Proteomes" id="UP000230233"/>
    </source>
</evidence>
<dbReference type="EMBL" id="PDUG01000003">
    <property type="protein sequence ID" value="PIC42974.1"/>
    <property type="molecule type" value="Genomic_DNA"/>
</dbReference>
<sequence>MTSISLLRKEIAMSSVSEASWQLRASNFFQNLTSNVVLLANPQRIPVVIASSLCRIDRIPSIPAALEPRYKSDSSSTPRSDFSLISPAYIASVDQI</sequence>
<organism evidence="1 2">
    <name type="scientific">Caenorhabditis nigoni</name>
    <dbReference type="NCBI Taxonomy" id="1611254"/>
    <lineage>
        <taxon>Eukaryota</taxon>
        <taxon>Metazoa</taxon>
        <taxon>Ecdysozoa</taxon>
        <taxon>Nematoda</taxon>
        <taxon>Chromadorea</taxon>
        <taxon>Rhabditida</taxon>
        <taxon>Rhabditina</taxon>
        <taxon>Rhabditomorpha</taxon>
        <taxon>Rhabditoidea</taxon>
        <taxon>Rhabditidae</taxon>
        <taxon>Peloderinae</taxon>
        <taxon>Caenorhabditis</taxon>
    </lineage>
</organism>